<organism evidence="2 3">
    <name type="scientific">Planctomicrobium piriforme</name>
    <dbReference type="NCBI Taxonomy" id="1576369"/>
    <lineage>
        <taxon>Bacteria</taxon>
        <taxon>Pseudomonadati</taxon>
        <taxon>Planctomycetota</taxon>
        <taxon>Planctomycetia</taxon>
        <taxon>Planctomycetales</taxon>
        <taxon>Planctomycetaceae</taxon>
        <taxon>Planctomicrobium</taxon>
    </lineage>
</organism>
<proteinExistence type="predicted"/>
<dbReference type="AlphaFoldDB" id="A0A1I3HNL1"/>
<feature type="compositionally biased region" description="Polar residues" evidence="1">
    <location>
        <begin position="31"/>
        <end position="52"/>
    </location>
</feature>
<reference evidence="3" key="1">
    <citation type="submission" date="2016-10" db="EMBL/GenBank/DDBJ databases">
        <authorList>
            <person name="Varghese N."/>
            <person name="Submissions S."/>
        </authorList>
    </citation>
    <scope>NUCLEOTIDE SEQUENCE [LARGE SCALE GENOMIC DNA]</scope>
    <source>
        <strain evidence="3">DSM 26348</strain>
    </source>
</reference>
<feature type="region of interest" description="Disordered" evidence="1">
    <location>
        <begin position="1"/>
        <end position="54"/>
    </location>
</feature>
<dbReference type="EMBL" id="FOQD01000008">
    <property type="protein sequence ID" value="SFI37177.1"/>
    <property type="molecule type" value="Genomic_DNA"/>
</dbReference>
<dbReference type="STRING" id="1576369.SAMN05421753_108131"/>
<feature type="compositionally biased region" description="Basic and acidic residues" evidence="1">
    <location>
        <begin position="1"/>
        <end position="11"/>
    </location>
</feature>
<evidence type="ECO:0000313" key="2">
    <source>
        <dbReference type="EMBL" id="SFI37177.1"/>
    </source>
</evidence>
<name>A0A1I3HNL1_9PLAN</name>
<evidence type="ECO:0008006" key="4">
    <source>
        <dbReference type="Google" id="ProtNLM"/>
    </source>
</evidence>
<accession>A0A1I3HNL1</accession>
<evidence type="ECO:0000313" key="3">
    <source>
        <dbReference type="Proteomes" id="UP000199518"/>
    </source>
</evidence>
<evidence type="ECO:0000256" key="1">
    <source>
        <dbReference type="SAM" id="MobiDB-lite"/>
    </source>
</evidence>
<protein>
    <recommendedName>
        <fullName evidence="4">Anti-sigma-28 factor, FlgM</fullName>
    </recommendedName>
</protein>
<dbReference type="Proteomes" id="UP000199518">
    <property type="component" value="Unassembled WGS sequence"/>
</dbReference>
<sequence length="100" mass="11183">MQVRRFDHEPHAFAQTRGTVRPQAEQIAEGSATSNSQRIDQSTTRTEDSQLASLIEGTRSFSDIRSDAVEAAREKVAQGHFATRESAEQLAATELRNEYF</sequence>
<gene>
    <name evidence="2" type="ORF">SAMN05421753_108131</name>
</gene>
<keyword evidence="3" id="KW-1185">Reference proteome</keyword>